<organism evidence="3 4">
    <name type="scientific">Kitasatospora phosalacinea</name>
    <dbReference type="NCBI Taxonomy" id="2065"/>
    <lineage>
        <taxon>Bacteria</taxon>
        <taxon>Bacillati</taxon>
        <taxon>Actinomycetota</taxon>
        <taxon>Actinomycetes</taxon>
        <taxon>Kitasatosporales</taxon>
        <taxon>Streptomycetaceae</taxon>
        <taxon>Kitasatospora</taxon>
    </lineage>
</organism>
<dbReference type="RefSeq" id="WP_033255761.1">
    <property type="nucleotide sequence ID" value="NZ_BSRX01000056.1"/>
</dbReference>
<accession>A0A9W6USJ0</accession>
<evidence type="ECO:0000256" key="2">
    <source>
        <dbReference type="SAM" id="MobiDB-lite"/>
    </source>
</evidence>
<dbReference type="Pfam" id="PF09481">
    <property type="entry name" value="CRISPR_Cse1"/>
    <property type="match status" value="1"/>
</dbReference>
<evidence type="ECO:0000313" key="3">
    <source>
        <dbReference type="EMBL" id="GLW58648.1"/>
    </source>
</evidence>
<evidence type="ECO:0000313" key="4">
    <source>
        <dbReference type="Proteomes" id="UP001165143"/>
    </source>
</evidence>
<feature type="region of interest" description="Disordered" evidence="2">
    <location>
        <begin position="541"/>
        <end position="570"/>
    </location>
</feature>
<reference evidence="3" key="1">
    <citation type="submission" date="2023-02" db="EMBL/GenBank/DDBJ databases">
        <title>Kitasatospora phosalacinea NBRC 14362.</title>
        <authorList>
            <person name="Ichikawa N."/>
            <person name="Sato H."/>
            <person name="Tonouchi N."/>
        </authorList>
    </citation>
    <scope>NUCLEOTIDE SEQUENCE</scope>
    <source>
        <strain evidence="3">NBRC 14362</strain>
    </source>
</reference>
<dbReference type="Proteomes" id="UP001165143">
    <property type="component" value="Unassembled WGS sequence"/>
</dbReference>
<protein>
    <submittedName>
        <fullName evidence="3">CRISPR-associated protein CasA/Cse1</fullName>
    </submittedName>
</protein>
<dbReference type="AlphaFoldDB" id="A0A9W6USJ0"/>
<dbReference type="OrthoDB" id="9810236at2"/>
<name>A0A9W6USJ0_9ACTN</name>
<evidence type="ECO:0000256" key="1">
    <source>
        <dbReference type="SAM" id="Coils"/>
    </source>
</evidence>
<feature type="compositionally biased region" description="Basic and acidic residues" evidence="2">
    <location>
        <begin position="548"/>
        <end position="560"/>
    </location>
</feature>
<gene>
    <name evidence="3" type="primary">cse1</name>
    <name evidence="3" type="ORF">Kpho01_66590</name>
</gene>
<dbReference type="EMBL" id="BSRX01000056">
    <property type="protein sequence ID" value="GLW58648.1"/>
    <property type="molecule type" value="Genomic_DNA"/>
</dbReference>
<proteinExistence type="predicted"/>
<feature type="coiled-coil region" evidence="1">
    <location>
        <begin position="406"/>
        <end position="433"/>
    </location>
</feature>
<dbReference type="NCBIfam" id="TIGR02547">
    <property type="entry name" value="casA_cse1"/>
    <property type="match status" value="1"/>
</dbReference>
<comment type="caution">
    <text evidence="3">The sequence shown here is derived from an EMBL/GenBank/DDBJ whole genome shotgun (WGS) entry which is preliminary data.</text>
</comment>
<dbReference type="Gene3D" id="1.10.132.100">
    <property type="match status" value="1"/>
</dbReference>
<dbReference type="InterPro" id="IPR013381">
    <property type="entry name" value="CRISPR-assoc_prot_Cse1"/>
</dbReference>
<keyword evidence="1" id="KW-0175">Coiled coil</keyword>
<sequence length="570" mass="61402">MPEYNLVDEPWLALRPLDGGPPVHLGITETLTRADEFDGLSVDFATQLPAVLRQVLLPVVVAALGAPATAAVQGERLARGGFSAEEKERLLAYLAEHRARFELFDEVAPFAQVAGLRTAKDETKGAAALVATAASGNNVPLFASRSDADPLDLTPAQAAHWLLHTHCWDTAAIKTGVVGDDQAKAGKTTGNPTGPLGQLGVIVPMGRTLYETLQLNIPVTAAANLGKPQWERPPGTPAWEQRPVEGLLDLWTWQARRVRLCPEQDDAGWTKVTRVVISAGDRLAATPEWEPHTAWAFTPSAKKTPNRAPERRPRRHAQGKAAWRGLEALLAPVRQNDGGVFETSVLLDRIGALQEDGRLAADYPLRIETFGMVYGTQSAVVEDVVHDTIPLPLLALHQDSATRLFLLDVAEQAEQLARALNNLSADLRRAAGADPIPWDKGQRPGELLLHVLDGLVRRVLAGARAAGGDEDLLERGRFAWEEAAAWRTWEHADALLAAAPATTFAGRTVTQAGKQGKAHAFSLGTAADSFNREVARILPRHAHTARTAVRDRSGAPEDTAKPLSGAHVDD</sequence>